<gene>
    <name evidence="1" type="ORF">H9K75_17525</name>
</gene>
<dbReference type="KEGG" id="daer:H9K75_17525"/>
<dbReference type="RefSeq" id="WP_187723583.1">
    <property type="nucleotide sequence ID" value="NZ_CP060783.1"/>
</dbReference>
<dbReference type="AlphaFoldDB" id="A0A7H0GHY7"/>
<evidence type="ECO:0000313" key="1">
    <source>
        <dbReference type="EMBL" id="QNP47903.1"/>
    </source>
</evidence>
<organism evidence="1 2">
    <name type="scientific">Diaphorobacter aerolatus</name>
    <dbReference type="NCBI Taxonomy" id="1288495"/>
    <lineage>
        <taxon>Bacteria</taxon>
        <taxon>Pseudomonadati</taxon>
        <taxon>Pseudomonadota</taxon>
        <taxon>Betaproteobacteria</taxon>
        <taxon>Burkholderiales</taxon>
        <taxon>Comamonadaceae</taxon>
        <taxon>Diaphorobacter</taxon>
    </lineage>
</organism>
<dbReference type="EMBL" id="CP060783">
    <property type="protein sequence ID" value="QNP47903.1"/>
    <property type="molecule type" value="Genomic_DNA"/>
</dbReference>
<evidence type="ECO:0000313" key="2">
    <source>
        <dbReference type="Proteomes" id="UP000516028"/>
    </source>
</evidence>
<sequence>MQTNVDRRKRMRVRSYESAVGNARNHGHEIVTGSDNHASFPSGAIVLADGGTGVAFMVGAAFLGCWFFQTPGSAPQLRLGEIS</sequence>
<proteinExistence type="predicted"/>
<dbReference type="Proteomes" id="UP000516028">
    <property type="component" value="Chromosome"/>
</dbReference>
<accession>A0A7H0GHY7</accession>
<keyword evidence="2" id="KW-1185">Reference proteome</keyword>
<name>A0A7H0GHY7_9BURK</name>
<protein>
    <submittedName>
        <fullName evidence="1">Uncharacterized protein</fullName>
    </submittedName>
</protein>
<reference evidence="1 2" key="1">
    <citation type="submission" date="2020-08" db="EMBL/GenBank/DDBJ databases">
        <title>Genome sequence of Diaphorobacter aerolatus KACC 16536T.</title>
        <authorList>
            <person name="Hyun D.-W."/>
            <person name="Bae J.-W."/>
        </authorList>
    </citation>
    <scope>NUCLEOTIDE SEQUENCE [LARGE SCALE GENOMIC DNA]</scope>
    <source>
        <strain evidence="1 2">KACC 16536</strain>
    </source>
</reference>